<protein>
    <submittedName>
        <fullName evidence="4">Uncharacterized protein LOC112489173</fullName>
    </submittedName>
</protein>
<gene>
    <name evidence="4" type="primary">LOC112489173</name>
</gene>
<reference evidence="4" key="1">
    <citation type="submission" date="2025-08" db="UniProtKB">
        <authorList>
            <consortium name="RefSeq"/>
        </authorList>
    </citation>
    <scope>IDENTIFICATION</scope>
    <source>
        <tissue evidence="4">Seedling</tissue>
    </source>
</reference>
<dbReference type="PANTHER" id="PTHR46250">
    <property type="entry name" value="MYB/SANT-LIKE DNA-BINDING DOMAIN PROTEIN-RELATED"/>
    <property type="match status" value="1"/>
</dbReference>
<sequence>MEVINELENLAEHHPEENQPVEWHPDRIIARLQQPYSLDCIPVEAEYQTCNCTNPDNRGGDSRRTWTQREEEALLIILDEAVASGQRCDTGSFKPGTLTMIERRLSDLCPNSRLRANPHIESKMRKWKKQYGIIYDMLNKSGFGWNDSLKCVEVDSEEVWQAYVQSAPSAKGWRGKSFPIYEKLANIFGKDRATGHGAQTPIDMINEINLDTADEPIDNVDSPMSVNRGGSEPSTQVQARGKRKSRSKDDDIVAGLGNAAEKLFDKLAAKLEKSEAYYPQYLAMELDRLGFEASDNLKISKAMRSDPSNIEVFKVIKTDAGKIAYARDFLDN</sequence>
<dbReference type="GeneID" id="112489173"/>
<name>A0ABM4AB06_ZIZJJ</name>
<evidence type="ECO:0000313" key="3">
    <source>
        <dbReference type="Proteomes" id="UP001652623"/>
    </source>
</evidence>
<keyword evidence="3" id="KW-1185">Reference proteome</keyword>
<proteinExistence type="predicted"/>
<feature type="domain" description="Myb/SANT-like" evidence="2">
    <location>
        <begin position="65"/>
        <end position="163"/>
    </location>
</feature>
<evidence type="ECO:0000259" key="2">
    <source>
        <dbReference type="Pfam" id="PF12776"/>
    </source>
</evidence>
<organism evidence="3 4">
    <name type="scientific">Ziziphus jujuba</name>
    <name type="common">Chinese jujube</name>
    <name type="synonym">Ziziphus sativa</name>
    <dbReference type="NCBI Taxonomy" id="326968"/>
    <lineage>
        <taxon>Eukaryota</taxon>
        <taxon>Viridiplantae</taxon>
        <taxon>Streptophyta</taxon>
        <taxon>Embryophyta</taxon>
        <taxon>Tracheophyta</taxon>
        <taxon>Spermatophyta</taxon>
        <taxon>Magnoliopsida</taxon>
        <taxon>eudicotyledons</taxon>
        <taxon>Gunneridae</taxon>
        <taxon>Pentapetalae</taxon>
        <taxon>rosids</taxon>
        <taxon>fabids</taxon>
        <taxon>Rosales</taxon>
        <taxon>Rhamnaceae</taxon>
        <taxon>Paliureae</taxon>
        <taxon>Ziziphus</taxon>
    </lineage>
</organism>
<dbReference type="InterPro" id="IPR024752">
    <property type="entry name" value="Myb/SANT-like_dom"/>
</dbReference>
<dbReference type="Pfam" id="PF15003">
    <property type="entry name" value="HAUS2"/>
    <property type="match status" value="1"/>
</dbReference>
<dbReference type="Proteomes" id="UP001652623">
    <property type="component" value="Chromosome 6"/>
</dbReference>
<accession>A0ABM4AB06</accession>
<dbReference type="RefSeq" id="XP_060673915.1">
    <property type="nucleotide sequence ID" value="XM_060817932.1"/>
</dbReference>
<evidence type="ECO:0000313" key="4">
    <source>
        <dbReference type="RefSeq" id="XP_060673915.1"/>
    </source>
</evidence>
<feature type="region of interest" description="Disordered" evidence="1">
    <location>
        <begin position="214"/>
        <end position="250"/>
    </location>
</feature>
<evidence type="ECO:0000256" key="1">
    <source>
        <dbReference type="SAM" id="MobiDB-lite"/>
    </source>
</evidence>
<dbReference type="PANTHER" id="PTHR46250:SF15">
    <property type="entry name" value="OS01G0523800 PROTEIN"/>
    <property type="match status" value="1"/>
</dbReference>
<dbReference type="InterPro" id="IPR028346">
    <property type="entry name" value="HAUS2"/>
</dbReference>
<dbReference type="Pfam" id="PF12776">
    <property type="entry name" value="Myb_DNA-bind_3"/>
    <property type="match status" value="1"/>
</dbReference>